<name>A0A382QIE1_9ZZZZ</name>
<protein>
    <recommendedName>
        <fullName evidence="2">Peptidase M24 domain-containing protein</fullName>
    </recommendedName>
</protein>
<evidence type="ECO:0000313" key="1">
    <source>
        <dbReference type="EMBL" id="SVC84700.1"/>
    </source>
</evidence>
<accession>A0A382QIE1</accession>
<dbReference type="Gene3D" id="3.90.230.10">
    <property type="entry name" value="Creatinase/methionine aminopeptidase superfamily"/>
    <property type="match status" value="1"/>
</dbReference>
<dbReference type="InterPro" id="IPR036005">
    <property type="entry name" value="Creatinase/aminopeptidase-like"/>
</dbReference>
<dbReference type="SUPFAM" id="SSF55920">
    <property type="entry name" value="Creatinase/aminopeptidase"/>
    <property type="match status" value="1"/>
</dbReference>
<reference evidence="1" key="1">
    <citation type="submission" date="2018-05" db="EMBL/GenBank/DDBJ databases">
        <authorList>
            <person name="Lanie J.A."/>
            <person name="Ng W.-L."/>
            <person name="Kazmierczak K.M."/>
            <person name="Andrzejewski T.M."/>
            <person name="Davidsen T.M."/>
            <person name="Wayne K.J."/>
            <person name="Tettelin H."/>
            <person name="Glass J.I."/>
            <person name="Rusch D."/>
            <person name="Podicherti R."/>
            <person name="Tsui H.-C.T."/>
            <person name="Winkler M.E."/>
        </authorList>
    </citation>
    <scope>NUCLEOTIDE SEQUENCE</scope>
</reference>
<evidence type="ECO:0008006" key="2">
    <source>
        <dbReference type="Google" id="ProtNLM"/>
    </source>
</evidence>
<proteinExistence type="predicted"/>
<gene>
    <name evidence="1" type="ORF">METZ01_LOCUS337554</name>
</gene>
<organism evidence="1">
    <name type="scientific">marine metagenome</name>
    <dbReference type="NCBI Taxonomy" id="408172"/>
    <lineage>
        <taxon>unclassified sequences</taxon>
        <taxon>metagenomes</taxon>
        <taxon>ecological metagenomes</taxon>
    </lineage>
</organism>
<sequence>MLNLGDWHTRILDDQWTVVTADGKISSHFEHTIAITDDGPEIMTVPR</sequence>
<dbReference type="EMBL" id="UINC01114413">
    <property type="protein sequence ID" value="SVC84700.1"/>
    <property type="molecule type" value="Genomic_DNA"/>
</dbReference>
<dbReference type="AlphaFoldDB" id="A0A382QIE1"/>